<dbReference type="Gene3D" id="3.40.930.10">
    <property type="entry name" value="Mannitol-specific EII, Chain A"/>
    <property type="match status" value="1"/>
</dbReference>
<evidence type="ECO:0000259" key="8">
    <source>
        <dbReference type="PROSITE" id="PS51372"/>
    </source>
</evidence>
<evidence type="ECO:0000313" key="10">
    <source>
        <dbReference type="EMBL" id="WBB07107.1"/>
    </source>
</evidence>
<dbReference type="Pfam" id="PF00874">
    <property type="entry name" value="PRD"/>
    <property type="match status" value="2"/>
</dbReference>
<dbReference type="SUPFAM" id="SSF52794">
    <property type="entry name" value="PTS system IIB component-like"/>
    <property type="match status" value="1"/>
</dbReference>
<keyword evidence="1" id="KW-0808">Transferase</keyword>
<dbReference type="CDD" id="cd05568">
    <property type="entry name" value="PTS_IIB_bgl_like"/>
    <property type="match status" value="1"/>
</dbReference>
<evidence type="ECO:0000256" key="2">
    <source>
        <dbReference type="ARBA" id="ARBA00022737"/>
    </source>
</evidence>
<dbReference type="EMBL" id="VUNP01000020">
    <property type="protein sequence ID" value="MST53878.1"/>
    <property type="molecule type" value="Genomic_DNA"/>
</dbReference>
<dbReference type="SUPFAM" id="SSF63520">
    <property type="entry name" value="PTS-regulatory domain, PRD"/>
    <property type="match status" value="2"/>
</dbReference>
<evidence type="ECO:0000256" key="3">
    <source>
        <dbReference type="ARBA" id="ARBA00023015"/>
    </source>
</evidence>
<evidence type="ECO:0000313" key="12">
    <source>
        <dbReference type="Proteomes" id="UP001212085"/>
    </source>
</evidence>
<gene>
    <name evidence="9" type="ORF">FYJ82_05660</name>
    <name evidence="10" type="ORF">O6R09_04080</name>
</gene>
<dbReference type="Pfam" id="PF00359">
    <property type="entry name" value="PTS_EIIA_2"/>
    <property type="match status" value="1"/>
</dbReference>
<dbReference type="InterPro" id="IPR036634">
    <property type="entry name" value="PRD_sf"/>
</dbReference>
<dbReference type="EMBL" id="CP114883">
    <property type="protein sequence ID" value="WBB07107.1"/>
    <property type="molecule type" value="Genomic_DNA"/>
</dbReference>
<dbReference type="PANTHER" id="PTHR30185:SF18">
    <property type="entry name" value="TRANSCRIPTIONAL REGULATOR MTLR"/>
    <property type="match status" value="1"/>
</dbReference>
<evidence type="ECO:0000256" key="5">
    <source>
        <dbReference type="ARBA" id="ARBA00023163"/>
    </source>
</evidence>
<dbReference type="Proteomes" id="UP001212085">
    <property type="component" value="Chromosome"/>
</dbReference>
<keyword evidence="3" id="KW-0805">Transcription regulation</keyword>
<dbReference type="InterPro" id="IPR013196">
    <property type="entry name" value="HTH_11"/>
</dbReference>
<organism evidence="9 11">
    <name type="scientific">Streptococcus alactolyticus</name>
    <dbReference type="NCBI Taxonomy" id="29389"/>
    <lineage>
        <taxon>Bacteria</taxon>
        <taxon>Bacillati</taxon>
        <taxon>Bacillota</taxon>
        <taxon>Bacilli</taxon>
        <taxon>Lactobacillales</taxon>
        <taxon>Streptococcaceae</taxon>
        <taxon>Streptococcus</taxon>
    </lineage>
</organism>
<dbReference type="PROSITE" id="PS51099">
    <property type="entry name" value="PTS_EIIB_TYPE_2"/>
    <property type="match status" value="1"/>
</dbReference>
<keyword evidence="12" id="KW-1185">Reference proteome</keyword>
<name>A0A6N7X5B6_STRAY</name>
<dbReference type="InterPro" id="IPR002178">
    <property type="entry name" value="PTS_EIIA_type-2_dom"/>
</dbReference>
<feature type="domain" description="PTS EIIB type-2" evidence="7">
    <location>
        <begin position="407"/>
        <end position="499"/>
    </location>
</feature>
<dbReference type="InterPro" id="IPR007737">
    <property type="entry name" value="Mga_HTH"/>
</dbReference>
<dbReference type="Gene3D" id="1.10.1790.10">
    <property type="entry name" value="PRD domain"/>
    <property type="match status" value="2"/>
</dbReference>
<dbReference type="RefSeq" id="WP_167829296.1">
    <property type="nucleotide sequence ID" value="NZ_CP114883.1"/>
</dbReference>
<keyword evidence="5" id="KW-0804">Transcription</keyword>
<evidence type="ECO:0000259" key="7">
    <source>
        <dbReference type="PROSITE" id="PS51099"/>
    </source>
</evidence>
<feature type="domain" description="PRD" evidence="8">
    <location>
        <begin position="286"/>
        <end position="404"/>
    </location>
</feature>
<evidence type="ECO:0000256" key="1">
    <source>
        <dbReference type="ARBA" id="ARBA00022679"/>
    </source>
</evidence>
<accession>A0A6N7X5B6</accession>
<dbReference type="Gene3D" id="1.10.10.10">
    <property type="entry name" value="Winged helix-like DNA-binding domain superfamily/Winged helix DNA-binding domain"/>
    <property type="match status" value="2"/>
</dbReference>
<dbReference type="Proteomes" id="UP000471052">
    <property type="component" value="Unassembled WGS sequence"/>
</dbReference>
<protein>
    <submittedName>
        <fullName evidence="9 10">Transcription antiterminator</fullName>
    </submittedName>
</protein>
<feature type="domain" description="PTS EIIA type-2" evidence="6">
    <location>
        <begin position="517"/>
        <end position="660"/>
    </location>
</feature>
<keyword evidence="4" id="KW-0010">Activator</keyword>
<dbReference type="InterPro" id="IPR016152">
    <property type="entry name" value="PTrfase/Anion_transptr"/>
</dbReference>
<dbReference type="Gene3D" id="3.40.50.2300">
    <property type="match status" value="1"/>
</dbReference>
<dbReference type="Pfam" id="PF08279">
    <property type="entry name" value="HTH_11"/>
    <property type="match status" value="1"/>
</dbReference>
<dbReference type="InterPro" id="IPR036388">
    <property type="entry name" value="WH-like_DNA-bd_sf"/>
</dbReference>
<dbReference type="PROSITE" id="PS51372">
    <property type="entry name" value="PRD_2"/>
    <property type="match status" value="1"/>
</dbReference>
<dbReference type="PROSITE" id="PS51094">
    <property type="entry name" value="PTS_EIIA_TYPE_2"/>
    <property type="match status" value="1"/>
</dbReference>
<dbReference type="AlphaFoldDB" id="A0A6N7X5B6"/>
<dbReference type="GO" id="GO:0006355">
    <property type="term" value="P:regulation of DNA-templated transcription"/>
    <property type="evidence" value="ECO:0007669"/>
    <property type="project" value="InterPro"/>
</dbReference>
<dbReference type="InterPro" id="IPR036095">
    <property type="entry name" value="PTS_EIIB-like_sf"/>
</dbReference>
<dbReference type="InterPro" id="IPR050661">
    <property type="entry name" value="BglG_antiterminators"/>
</dbReference>
<dbReference type="InterPro" id="IPR011608">
    <property type="entry name" value="PRD"/>
</dbReference>
<dbReference type="Pfam" id="PF02302">
    <property type="entry name" value="PTS_IIB"/>
    <property type="match status" value="1"/>
</dbReference>
<evidence type="ECO:0000313" key="9">
    <source>
        <dbReference type="EMBL" id="MST53878.1"/>
    </source>
</evidence>
<dbReference type="GO" id="GO:0009401">
    <property type="term" value="P:phosphoenolpyruvate-dependent sugar phosphotransferase system"/>
    <property type="evidence" value="ECO:0007669"/>
    <property type="project" value="InterPro"/>
</dbReference>
<dbReference type="SUPFAM" id="SSF55804">
    <property type="entry name" value="Phoshotransferase/anion transport protein"/>
    <property type="match status" value="1"/>
</dbReference>
<dbReference type="PANTHER" id="PTHR30185">
    <property type="entry name" value="CRYPTIC BETA-GLUCOSIDE BGL OPERON ANTITERMINATOR"/>
    <property type="match status" value="1"/>
</dbReference>
<dbReference type="InterPro" id="IPR003501">
    <property type="entry name" value="PTS_EIIB_2/3"/>
</dbReference>
<dbReference type="GO" id="GO:0008982">
    <property type="term" value="F:protein-N(PI)-phosphohistidine-sugar phosphotransferase activity"/>
    <property type="evidence" value="ECO:0007669"/>
    <property type="project" value="InterPro"/>
</dbReference>
<reference evidence="9 11" key="1">
    <citation type="submission" date="2019-08" db="EMBL/GenBank/DDBJ databases">
        <title>In-depth cultivation of the pig gut microbiome towards novel bacterial diversity and tailored functional studies.</title>
        <authorList>
            <person name="Wylensek D."/>
            <person name="Hitch T.C.A."/>
            <person name="Clavel T."/>
        </authorList>
    </citation>
    <scope>NUCLEOTIDE SEQUENCE [LARGE SCALE GENOMIC DNA]</scope>
    <source>
        <strain evidence="9 11">BL-178-WT-3A</strain>
    </source>
</reference>
<dbReference type="Pfam" id="PF05043">
    <property type="entry name" value="Mga"/>
    <property type="match status" value="1"/>
</dbReference>
<evidence type="ECO:0000256" key="4">
    <source>
        <dbReference type="ARBA" id="ARBA00023159"/>
    </source>
</evidence>
<evidence type="ECO:0000313" key="11">
    <source>
        <dbReference type="Proteomes" id="UP000471052"/>
    </source>
</evidence>
<sequence>MLTKKEKQMIRYLNQYKDSFVTSKELATHLQCSDRTIRTYYKTLVEKLEDYEGINVISKQGHGYKLIISDDNAFAAFLEEYHIDRLYVNHNNDFTDISDRYTYLLNKLLFEQNEIYFDDLADELFVSRSTLSSDFKKIREKFKPYHLKIESKANKGVYVTGLERDKRRFIMDHFVASGFIDTMHTYVDNELLNQKISFETLTIIVLDECREGGLKLSDFVLQNLAVHIALAIRRIEEGFQIQHFEQKGLLLDKSDERRIATNILKRVSKATGITFPMEEIDYITLHLISEETSNLHRVSEDMQEQLRGELIDSMEAMHPAVKYDFQLVEDLLAHLSTMYIRLENGIVLENPLTQKIQSNYPDMYDLARKVRARISLFQSFSLTENETAYIALHLMAAQERYKEEQKYNILVICATGYGSAQMLKSRIEKELGHLISIVDVIGYYELSDDKLHGIDFVISAVDLSNLMFHIPVFTVSVFLTDDEVKTIKCGITQLTHHLSAESYHSHPIEIPIKSIFDEYFSEDSFFILSHSTKQEVLTLLAKSMVKGENEQFEDRLLDMVDKREAMSSVAFGDNVAVPHPMKSVACRHRFGVAIVKEGLQWDEQHQAIKIIFLMSMSIHDNEGLPVLTSAIIELVDNPKLQQDMIDCLTFTDFRTLFLNIK</sequence>
<dbReference type="InterPro" id="IPR013011">
    <property type="entry name" value="PTS_EIIB_2"/>
</dbReference>
<proteinExistence type="predicted"/>
<keyword evidence="2" id="KW-0677">Repeat</keyword>
<evidence type="ECO:0000259" key="6">
    <source>
        <dbReference type="PROSITE" id="PS51094"/>
    </source>
</evidence>
<reference evidence="10 12" key="2">
    <citation type="submission" date="2022-12" db="EMBL/GenBank/DDBJ databases">
        <title>Streptococcus alactolyticus LGM, complete genome.</title>
        <authorList>
            <person name="Liu Z."/>
            <person name="Mu C."/>
            <person name="Zhu W."/>
        </authorList>
    </citation>
    <scope>NUCLEOTIDE SEQUENCE [LARGE SCALE GENOMIC DNA]</scope>
    <source>
        <strain evidence="10 12">LGM</strain>
    </source>
</reference>